<keyword evidence="3" id="KW-1185">Reference proteome</keyword>
<dbReference type="RefSeq" id="XP_009169061.1">
    <property type="nucleotide sequence ID" value="XM_009170797.1"/>
</dbReference>
<evidence type="ECO:0000313" key="3">
    <source>
        <dbReference type="Proteomes" id="UP000054324"/>
    </source>
</evidence>
<dbReference type="EMBL" id="KL596729">
    <property type="protein sequence ID" value="KER27190.1"/>
    <property type="molecule type" value="Genomic_DNA"/>
</dbReference>
<sequence>MFAEKPHVQRHPDGYPSLVGDEHNGSIGKPSCLYTSKSPDEYRINLWKPPVETEVDMPQSFRVIIITVDSTTSVFNTDASLPFRLETRYTLNQNRSDILTDPLTFPPRNLYLHSLAELPYVRGSQLDRHKDCNLVSSLSSRNGNDLRMM</sequence>
<evidence type="ECO:0000313" key="2">
    <source>
        <dbReference type="EMBL" id="KER27190.1"/>
    </source>
</evidence>
<dbReference type="GeneID" id="20319906"/>
<evidence type="ECO:0000256" key="1">
    <source>
        <dbReference type="SAM" id="MobiDB-lite"/>
    </source>
</evidence>
<dbReference type="KEGG" id="ovi:T265_05724"/>
<feature type="region of interest" description="Disordered" evidence="1">
    <location>
        <begin position="1"/>
        <end position="23"/>
    </location>
</feature>
<reference evidence="2 3" key="1">
    <citation type="submission" date="2013-11" db="EMBL/GenBank/DDBJ databases">
        <title>Opisthorchis viverrini - life in the bile duct.</title>
        <authorList>
            <person name="Young N.D."/>
            <person name="Nagarajan N."/>
            <person name="Lin S.J."/>
            <person name="Korhonen P.K."/>
            <person name="Jex A.R."/>
            <person name="Hall R.S."/>
            <person name="Safavi-Hemami H."/>
            <person name="Kaewkong W."/>
            <person name="Bertrand D."/>
            <person name="Gao S."/>
            <person name="Seet Q."/>
            <person name="Wongkham S."/>
            <person name="Teh B.T."/>
            <person name="Wongkham C."/>
            <person name="Intapan P.M."/>
            <person name="Maleewong W."/>
            <person name="Yang X."/>
            <person name="Hu M."/>
            <person name="Wang Z."/>
            <person name="Hofmann A."/>
            <person name="Sternberg P.W."/>
            <person name="Tan P."/>
            <person name="Wang J."/>
            <person name="Gasser R.B."/>
        </authorList>
    </citation>
    <scope>NUCLEOTIDE SEQUENCE [LARGE SCALE GENOMIC DNA]</scope>
</reference>
<dbReference type="AlphaFoldDB" id="A0A074ZV06"/>
<accession>A0A074ZV06</accession>
<protein>
    <submittedName>
        <fullName evidence="2">Uncharacterized protein</fullName>
    </submittedName>
</protein>
<dbReference type="CTD" id="20319906"/>
<name>A0A074ZV06_OPIVI</name>
<dbReference type="Proteomes" id="UP000054324">
    <property type="component" value="Unassembled WGS sequence"/>
</dbReference>
<organism evidence="2 3">
    <name type="scientific">Opisthorchis viverrini</name>
    <name type="common">Southeast Asian liver fluke</name>
    <dbReference type="NCBI Taxonomy" id="6198"/>
    <lineage>
        <taxon>Eukaryota</taxon>
        <taxon>Metazoa</taxon>
        <taxon>Spiralia</taxon>
        <taxon>Lophotrochozoa</taxon>
        <taxon>Platyhelminthes</taxon>
        <taxon>Trematoda</taxon>
        <taxon>Digenea</taxon>
        <taxon>Opisthorchiida</taxon>
        <taxon>Opisthorchiata</taxon>
        <taxon>Opisthorchiidae</taxon>
        <taxon>Opisthorchis</taxon>
    </lineage>
</organism>
<proteinExistence type="predicted"/>
<gene>
    <name evidence="2" type="ORF">T265_05724</name>
</gene>
<feature type="compositionally biased region" description="Basic and acidic residues" evidence="1">
    <location>
        <begin position="1"/>
        <end position="13"/>
    </location>
</feature>